<name>A0A926S4M3_9SPHI</name>
<dbReference type="Proteomes" id="UP000619078">
    <property type="component" value="Unassembled WGS sequence"/>
</dbReference>
<evidence type="ECO:0000313" key="1">
    <source>
        <dbReference type="EMBL" id="MBD1395424.1"/>
    </source>
</evidence>
<reference evidence="1" key="1">
    <citation type="submission" date="2020-09" db="EMBL/GenBank/DDBJ databases">
        <title>Novel species of Mucilaginibacter isolated from a glacier on the Tibetan Plateau.</title>
        <authorList>
            <person name="Liu Q."/>
            <person name="Xin Y.-H."/>
        </authorList>
    </citation>
    <scope>NUCLEOTIDE SEQUENCE</scope>
    <source>
        <strain evidence="1">ZB1P21</strain>
    </source>
</reference>
<gene>
    <name evidence="1" type="ORF">IDJ76_20140</name>
</gene>
<dbReference type="EMBL" id="JACWMX010000012">
    <property type="protein sequence ID" value="MBD1395424.1"/>
    <property type="molecule type" value="Genomic_DNA"/>
</dbReference>
<accession>A0A926S4M3</accession>
<dbReference type="InterPro" id="IPR013783">
    <property type="entry name" value="Ig-like_fold"/>
</dbReference>
<comment type="caution">
    <text evidence="1">The sequence shown here is derived from an EMBL/GenBank/DDBJ whole genome shotgun (WGS) entry which is preliminary data.</text>
</comment>
<protein>
    <submittedName>
        <fullName evidence="1">DUF928 domain-containing protein</fullName>
    </submittedName>
</protein>
<evidence type="ECO:0000313" key="2">
    <source>
        <dbReference type="Proteomes" id="UP000619078"/>
    </source>
</evidence>
<dbReference type="AlphaFoldDB" id="A0A926S4M3"/>
<proteinExistence type="predicted"/>
<keyword evidence="2" id="KW-1185">Reference proteome</keyword>
<sequence length="361" mass="40919">MMKRTHSLIIFLLLASITRGQIIVQFIPEINGRSLDGLFGCRTLNPSAAQVAVQLTVTVKERQAGTVCMIKTSQFNIGPGTGIIPVTAVRGASVQFGNNRLGQLLSINHLFPEGDYDYCYSLQYVRSDNLPDEQCFSYLLTPFADLSLIDPYNLAKICDKRPLLTWQPLIPGVLGSFYRLVLTEIKPGQSATEAINYNLPLINQQSIMAPVLPYPPSAPELKLDTKYAWQVSAYKEQTVLNRSEIWSFTVECKDSVKNVVQKSFREIEDLLLGNYYIAEGEIRFAITNSYKPQQLRYEIEALDRPDKRIKGLPLLKLVTGANNIVLDLENGNFKVNKYYIMRLRMPNGSIKELRFFYTEKK</sequence>
<organism evidence="1 2">
    <name type="scientific">Mucilaginibacter glaciei</name>
    <dbReference type="NCBI Taxonomy" id="2772109"/>
    <lineage>
        <taxon>Bacteria</taxon>
        <taxon>Pseudomonadati</taxon>
        <taxon>Bacteroidota</taxon>
        <taxon>Sphingobacteriia</taxon>
        <taxon>Sphingobacteriales</taxon>
        <taxon>Sphingobacteriaceae</taxon>
        <taxon>Mucilaginibacter</taxon>
    </lineage>
</organism>
<dbReference type="Gene3D" id="2.60.40.10">
    <property type="entry name" value="Immunoglobulins"/>
    <property type="match status" value="1"/>
</dbReference>